<evidence type="ECO:0000259" key="2">
    <source>
        <dbReference type="Pfam" id="PF00931"/>
    </source>
</evidence>
<evidence type="ECO:0000313" key="4">
    <source>
        <dbReference type="Proteomes" id="UP000298416"/>
    </source>
</evidence>
<keyword evidence="1" id="KW-0611">Plant defense</keyword>
<evidence type="ECO:0000256" key="1">
    <source>
        <dbReference type="ARBA" id="ARBA00022821"/>
    </source>
</evidence>
<dbReference type="Gene3D" id="1.20.5.4130">
    <property type="match status" value="1"/>
</dbReference>
<reference evidence="3" key="2">
    <citation type="submission" date="2020-08" db="EMBL/GenBank/DDBJ databases">
        <title>Plant Genome Project.</title>
        <authorList>
            <person name="Zhang R.-G."/>
        </authorList>
    </citation>
    <scope>NUCLEOTIDE SEQUENCE</scope>
    <source>
        <strain evidence="3">Huo1</strain>
        <tissue evidence="3">Leaf</tissue>
    </source>
</reference>
<name>A0A8X8XCD6_SALSN</name>
<protein>
    <recommendedName>
        <fullName evidence="2">NB-ARC domain-containing protein</fullName>
    </recommendedName>
</protein>
<reference evidence="3" key="1">
    <citation type="submission" date="2018-01" db="EMBL/GenBank/DDBJ databases">
        <authorList>
            <person name="Mao J.F."/>
        </authorList>
    </citation>
    <scope>NUCLEOTIDE SEQUENCE</scope>
    <source>
        <strain evidence="3">Huo1</strain>
        <tissue evidence="3">Leaf</tissue>
    </source>
</reference>
<dbReference type="InterPro" id="IPR027417">
    <property type="entry name" value="P-loop_NTPase"/>
</dbReference>
<evidence type="ECO:0000313" key="3">
    <source>
        <dbReference type="EMBL" id="KAG6411141.1"/>
    </source>
</evidence>
<dbReference type="SUPFAM" id="SSF52540">
    <property type="entry name" value="P-loop containing nucleoside triphosphate hydrolases"/>
    <property type="match status" value="1"/>
</dbReference>
<dbReference type="PANTHER" id="PTHR36766:SF70">
    <property type="entry name" value="DISEASE RESISTANCE PROTEIN RGA4"/>
    <property type="match status" value="1"/>
</dbReference>
<dbReference type="GO" id="GO:0006952">
    <property type="term" value="P:defense response"/>
    <property type="evidence" value="ECO:0007669"/>
    <property type="project" value="UniProtKB-KW"/>
</dbReference>
<dbReference type="EMBL" id="PNBA02000010">
    <property type="protein sequence ID" value="KAG6411141.1"/>
    <property type="molecule type" value="Genomic_DNA"/>
</dbReference>
<keyword evidence="4" id="KW-1185">Reference proteome</keyword>
<dbReference type="PANTHER" id="PTHR36766">
    <property type="entry name" value="PLANT BROAD-SPECTRUM MILDEW RESISTANCE PROTEIN RPW8"/>
    <property type="match status" value="1"/>
</dbReference>
<proteinExistence type="predicted"/>
<dbReference type="AlphaFoldDB" id="A0A8X8XCD6"/>
<dbReference type="Pfam" id="PF00931">
    <property type="entry name" value="NB-ARC"/>
    <property type="match status" value="1"/>
</dbReference>
<accession>A0A8X8XCD6</accession>
<gene>
    <name evidence="3" type="ORF">SASPL_129215</name>
</gene>
<comment type="caution">
    <text evidence="3">The sequence shown here is derived from an EMBL/GenBank/DDBJ whole genome shotgun (WGS) entry which is preliminary data.</text>
</comment>
<dbReference type="Proteomes" id="UP000298416">
    <property type="component" value="Unassembled WGS sequence"/>
</dbReference>
<dbReference type="Gene3D" id="3.40.50.300">
    <property type="entry name" value="P-loop containing nucleotide triphosphate hydrolases"/>
    <property type="match status" value="1"/>
</dbReference>
<sequence length="495" mass="56200">MAYAAATSLKQTINRLLSSSNVSIDSSSRETLDITHDHLTSLQETLKKSDELLSLNSDKSRALEGKIRNAIHSLEDSLESKFLSGLEEEEAAISSLDLKEVSHEFNSFAEAVKKMKEAYNQNLDNPSSNSYIEGENASQQTIDCDVEMVGLSDHYSDLKDHVMRVIRPDDFGFFSFFGRPGTGRSLLARGVYDDTQRSFDCSAWVRIGSAYDLTQLLLNIISQINEVDDHGILSSKGEEELGEYVYTSLEGRRYMVALDDVRDADVLISLRRSLPEQNNGSVVLLTTGLIEVAEFDKSFVLLKPPTIDEDFIWSYILSIFFEGGVAPPEFEEIVRKIARNCGCLRLVVARIILILMRKLKKEAEDWNRLAQAQHDPVYTMDDELSEGFIEPNSSQTFEDFAARCFKELVDSTTVMVKKGSDLEHNKTCVLHPVFWHLSRREAIESKIEVVESHPLSEVWAKKMKEKNWRREVQTLEHDIRSSWNDSRFICLDGVE</sequence>
<dbReference type="GO" id="GO:0043531">
    <property type="term" value="F:ADP binding"/>
    <property type="evidence" value="ECO:0007669"/>
    <property type="project" value="InterPro"/>
</dbReference>
<organism evidence="3">
    <name type="scientific">Salvia splendens</name>
    <name type="common">Scarlet sage</name>
    <dbReference type="NCBI Taxonomy" id="180675"/>
    <lineage>
        <taxon>Eukaryota</taxon>
        <taxon>Viridiplantae</taxon>
        <taxon>Streptophyta</taxon>
        <taxon>Embryophyta</taxon>
        <taxon>Tracheophyta</taxon>
        <taxon>Spermatophyta</taxon>
        <taxon>Magnoliopsida</taxon>
        <taxon>eudicotyledons</taxon>
        <taxon>Gunneridae</taxon>
        <taxon>Pentapetalae</taxon>
        <taxon>asterids</taxon>
        <taxon>lamiids</taxon>
        <taxon>Lamiales</taxon>
        <taxon>Lamiaceae</taxon>
        <taxon>Nepetoideae</taxon>
        <taxon>Mentheae</taxon>
        <taxon>Salviinae</taxon>
        <taxon>Salvia</taxon>
        <taxon>Salvia subgen. Calosphace</taxon>
        <taxon>core Calosphace</taxon>
    </lineage>
</organism>
<dbReference type="InterPro" id="IPR002182">
    <property type="entry name" value="NB-ARC"/>
</dbReference>
<feature type="domain" description="NB-ARC" evidence="2">
    <location>
        <begin position="165"/>
        <end position="298"/>
    </location>
</feature>